<proteinExistence type="predicted"/>
<dbReference type="Proteomes" id="UP001145114">
    <property type="component" value="Unassembled WGS sequence"/>
</dbReference>
<reference evidence="1" key="1">
    <citation type="submission" date="2022-06" db="EMBL/GenBank/DDBJ databases">
        <title>Phylogenomic reconstructions and comparative analyses of Kickxellomycotina fungi.</title>
        <authorList>
            <person name="Reynolds N.K."/>
            <person name="Stajich J.E."/>
            <person name="Barry K."/>
            <person name="Grigoriev I.V."/>
            <person name="Crous P."/>
            <person name="Smith M.E."/>
        </authorList>
    </citation>
    <scope>NUCLEOTIDE SEQUENCE</scope>
    <source>
        <strain evidence="1">RSA 2271</strain>
    </source>
</reference>
<name>A0ACC1HGB8_9FUNG</name>
<dbReference type="EMBL" id="JAMZIH010005987">
    <property type="protein sequence ID" value="KAJ1674410.1"/>
    <property type="molecule type" value="Genomic_DNA"/>
</dbReference>
<accession>A0ACC1HGB8</accession>
<sequence>MAPKTDEIDDIFSSKRQSAVITAGPTRKAKGENFPAVPTKPSKQKKVPKPSDTDKAAGEPVTARPEIKIVDASGTGANPLLPLATRQSKRPIGTGSDDSDDGFADSRGKRSKYTDEGYKIYYADDLRIGEGEGGRDPKYTCVTALLLLRASRVTSLTH</sequence>
<evidence type="ECO:0000313" key="1">
    <source>
        <dbReference type="EMBL" id="KAJ1674410.1"/>
    </source>
</evidence>
<keyword evidence="2" id="KW-1185">Reference proteome</keyword>
<gene>
    <name evidence="1" type="ORF">EV182_003326</name>
</gene>
<organism evidence="1 2">
    <name type="scientific">Spiromyces aspiralis</name>
    <dbReference type="NCBI Taxonomy" id="68401"/>
    <lineage>
        <taxon>Eukaryota</taxon>
        <taxon>Fungi</taxon>
        <taxon>Fungi incertae sedis</taxon>
        <taxon>Zoopagomycota</taxon>
        <taxon>Kickxellomycotina</taxon>
        <taxon>Kickxellomycetes</taxon>
        <taxon>Kickxellales</taxon>
        <taxon>Kickxellaceae</taxon>
        <taxon>Spiromyces</taxon>
    </lineage>
</organism>
<comment type="caution">
    <text evidence="1">The sequence shown here is derived from an EMBL/GenBank/DDBJ whole genome shotgun (WGS) entry which is preliminary data.</text>
</comment>
<protein>
    <submittedName>
        <fullName evidence="1">Uncharacterized protein</fullName>
    </submittedName>
</protein>
<evidence type="ECO:0000313" key="2">
    <source>
        <dbReference type="Proteomes" id="UP001145114"/>
    </source>
</evidence>